<gene>
    <name evidence="8" type="ORF">AB205_0156280</name>
</gene>
<evidence type="ECO:0000259" key="7">
    <source>
        <dbReference type="PROSITE" id="PS50237"/>
    </source>
</evidence>
<keyword evidence="9" id="KW-1185">Reference proteome</keyword>
<keyword evidence="4" id="KW-0808">Transferase</keyword>
<dbReference type="GO" id="GO:0000209">
    <property type="term" value="P:protein polyubiquitination"/>
    <property type="evidence" value="ECO:0007669"/>
    <property type="project" value="TreeGrafter"/>
</dbReference>
<comment type="pathway">
    <text evidence="2">Protein modification; protein ubiquitination.</text>
</comment>
<dbReference type="Pfam" id="PF00632">
    <property type="entry name" value="HECT"/>
    <property type="match status" value="1"/>
</dbReference>
<feature type="non-terminal residue" evidence="8">
    <location>
        <position position="109"/>
    </location>
</feature>
<evidence type="ECO:0000256" key="6">
    <source>
        <dbReference type="PROSITE-ProRule" id="PRU00104"/>
    </source>
</evidence>
<dbReference type="Gene3D" id="3.30.2160.10">
    <property type="entry name" value="Hect, E3 ligase catalytic domain"/>
    <property type="match status" value="1"/>
</dbReference>
<evidence type="ECO:0000256" key="1">
    <source>
        <dbReference type="ARBA" id="ARBA00000885"/>
    </source>
</evidence>
<evidence type="ECO:0000313" key="9">
    <source>
        <dbReference type="Proteomes" id="UP000228934"/>
    </source>
</evidence>
<organism evidence="8 9">
    <name type="scientific">Aquarana catesbeiana</name>
    <name type="common">American bullfrog</name>
    <name type="synonym">Rana catesbeiana</name>
    <dbReference type="NCBI Taxonomy" id="8400"/>
    <lineage>
        <taxon>Eukaryota</taxon>
        <taxon>Metazoa</taxon>
        <taxon>Chordata</taxon>
        <taxon>Craniata</taxon>
        <taxon>Vertebrata</taxon>
        <taxon>Euteleostomi</taxon>
        <taxon>Amphibia</taxon>
        <taxon>Batrachia</taxon>
        <taxon>Anura</taxon>
        <taxon>Neobatrachia</taxon>
        <taxon>Ranoidea</taxon>
        <taxon>Ranidae</taxon>
        <taxon>Aquarana</taxon>
    </lineage>
</organism>
<proteinExistence type="predicted"/>
<dbReference type="PROSITE" id="PS50237">
    <property type="entry name" value="HECT"/>
    <property type="match status" value="1"/>
</dbReference>
<feature type="domain" description="HECT" evidence="7">
    <location>
        <begin position="1"/>
        <end position="109"/>
    </location>
</feature>
<dbReference type="FunFam" id="3.30.2160.10:FF:000008">
    <property type="entry name" value="Apoptosis-resistant E3 ubiquitin protein ligase 1"/>
    <property type="match status" value="1"/>
</dbReference>
<dbReference type="PANTHER" id="PTHR11254">
    <property type="entry name" value="HECT DOMAIN UBIQUITIN-PROTEIN LIGASE"/>
    <property type="match status" value="1"/>
</dbReference>
<dbReference type="GO" id="GO:0006511">
    <property type="term" value="P:ubiquitin-dependent protein catabolic process"/>
    <property type="evidence" value="ECO:0007669"/>
    <property type="project" value="TreeGrafter"/>
</dbReference>
<evidence type="ECO:0000313" key="8">
    <source>
        <dbReference type="EMBL" id="PIO27638.1"/>
    </source>
</evidence>
<dbReference type="AlphaFoldDB" id="A0A2G9RIB9"/>
<evidence type="ECO:0000256" key="2">
    <source>
        <dbReference type="ARBA" id="ARBA00004906"/>
    </source>
</evidence>
<comment type="catalytic activity">
    <reaction evidence="1">
        <text>S-ubiquitinyl-[E2 ubiquitin-conjugating enzyme]-L-cysteine + [acceptor protein]-L-lysine = [E2 ubiquitin-conjugating enzyme]-L-cysteine + N(6)-ubiquitinyl-[acceptor protein]-L-lysine.</text>
        <dbReference type="EC" id="2.3.2.26"/>
    </reaction>
</comment>
<dbReference type="InterPro" id="IPR000569">
    <property type="entry name" value="HECT_dom"/>
</dbReference>
<dbReference type="GO" id="GO:0043066">
    <property type="term" value="P:negative regulation of apoptotic process"/>
    <property type="evidence" value="ECO:0007669"/>
    <property type="project" value="TreeGrafter"/>
</dbReference>
<dbReference type="Proteomes" id="UP000228934">
    <property type="component" value="Unassembled WGS sequence"/>
</dbReference>
<keyword evidence="5 6" id="KW-0833">Ubl conjugation pathway</keyword>
<comment type="caution">
    <text evidence="6">Lacks conserved residue(s) required for the propagation of feature annotation.</text>
</comment>
<evidence type="ECO:0000256" key="3">
    <source>
        <dbReference type="ARBA" id="ARBA00012485"/>
    </source>
</evidence>
<protein>
    <recommendedName>
        <fullName evidence="3">HECT-type E3 ubiquitin transferase</fullName>
        <ecNumber evidence="3">2.3.2.26</ecNumber>
    </recommendedName>
</protein>
<dbReference type="EMBL" id="KV941340">
    <property type="protein sequence ID" value="PIO27638.1"/>
    <property type="molecule type" value="Genomic_DNA"/>
</dbReference>
<dbReference type="GO" id="GO:0061630">
    <property type="term" value="F:ubiquitin protein ligase activity"/>
    <property type="evidence" value="ECO:0007669"/>
    <property type="project" value="UniProtKB-EC"/>
</dbReference>
<dbReference type="GO" id="GO:0005829">
    <property type="term" value="C:cytosol"/>
    <property type="evidence" value="ECO:0007669"/>
    <property type="project" value="TreeGrafter"/>
</dbReference>
<dbReference type="SUPFAM" id="SSF56204">
    <property type="entry name" value="Hect, E3 ligase catalytic domain"/>
    <property type="match status" value="1"/>
</dbReference>
<sequence>MHYKYFETDDPDFFQSKVLYLLTHDVTDTDLVFAEEKYGRGGQLEKVVELIPGGAHIPVTNENKIYYLNLLAQHRLCNQVREEVEHFLKGLNELIPDNLLGIFDENELE</sequence>
<dbReference type="OrthoDB" id="6057829at2759"/>
<name>A0A2G9RIB9_AQUCT</name>
<accession>A0A2G9RIB9</accession>
<evidence type="ECO:0000256" key="4">
    <source>
        <dbReference type="ARBA" id="ARBA00022679"/>
    </source>
</evidence>
<reference evidence="9" key="1">
    <citation type="journal article" date="2017" name="Nat. Commun.">
        <title>The North American bullfrog draft genome provides insight into hormonal regulation of long noncoding RNA.</title>
        <authorList>
            <person name="Hammond S.A."/>
            <person name="Warren R.L."/>
            <person name="Vandervalk B.P."/>
            <person name="Kucuk E."/>
            <person name="Khan H."/>
            <person name="Gibb E.A."/>
            <person name="Pandoh P."/>
            <person name="Kirk H."/>
            <person name="Zhao Y."/>
            <person name="Jones M."/>
            <person name="Mungall A.J."/>
            <person name="Coope R."/>
            <person name="Pleasance S."/>
            <person name="Moore R.A."/>
            <person name="Holt R.A."/>
            <person name="Round J.M."/>
            <person name="Ohora S."/>
            <person name="Walle B.V."/>
            <person name="Veldhoen N."/>
            <person name="Helbing C.C."/>
            <person name="Birol I."/>
        </authorList>
    </citation>
    <scope>NUCLEOTIDE SEQUENCE [LARGE SCALE GENOMIC DNA]</scope>
</reference>
<dbReference type="InterPro" id="IPR050409">
    <property type="entry name" value="E3_ubiq-protein_ligase"/>
</dbReference>
<dbReference type="PANTHER" id="PTHR11254:SF340">
    <property type="entry name" value="APOPTOSIS-RESISTANT E3 UBIQUITIN PROTEIN LIGASE 1"/>
    <property type="match status" value="1"/>
</dbReference>
<dbReference type="EC" id="2.3.2.26" evidence="3"/>
<dbReference type="InterPro" id="IPR035983">
    <property type="entry name" value="Hect_E3_ubiquitin_ligase"/>
</dbReference>
<evidence type="ECO:0000256" key="5">
    <source>
        <dbReference type="ARBA" id="ARBA00022786"/>
    </source>
</evidence>